<reference evidence="6 7" key="1">
    <citation type="submission" date="2018-06" db="EMBL/GenBank/DDBJ databases">
        <authorList>
            <consortium name="Pathogen Informatics"/>
            <person name="Doyle S."/>
        </authorList>
    </citation>
    <scope>NUCLEOTIDE SEQUENCE [LARGE SCALE GENOMIC DNA]</scope>
    <source>
        <strain evidence="6 7">NCTC11842</strain>
    </source>
</reference>
<keyword evidence="5" id="KW-0732">Signal</keyword>
<dbReference type="SUPFAM" id="SSF55031">
    <property type="entry name" value="Bacterial exopeptidase dimerisation domain"/>
    <property type="match status" value="1"/>
</dbReference>
<dbReference type="AlphaFoldDB" id="A0A2X2D9A7"/>
<evidence type="ECO:0000256" key="2">
    <source>
        <dbReference type="ARBA" id="ARBA00022801"/>
    </source>
</evidence>
<keyword evidence="1" id="KW-0479">Metal-binding</keyword>
<dbReference type="InterPro" id="IPR050072">
    <property type="entry name" value="Peptidase_M20A"/>
</dbReference>
<evidence type="ECO:0000313" key="7">
    <source>
        <dbReference type="Proteomes" id="UP000250443"/>
    </source>
</evidence>
<evidence type="ECO:0000256" key="4">
    <source>
        <dbReference type="SAM" id="MobiDB-lite"/>
    </source>
</evidence>
<dbReference type="Pfam" id="PF07687">
    <property type="entry name" value="M20_dimer"/>
    <property type="match status" value="1"/>
</dbReference>
<evidence type="ECO:0000256" key="5">
    <source>
        <dbReference type="SAM" id="SignalP"/>
    </source>
</evidence>
<gene>
    <name evidence="6" type="primary">cpg2_2</name>
    <name evidence="6" type="ORF">NCTC11842_05798</name>
</gene>
<protein>
    <submittedName>
        <fullName evidence="6">Glutamate carboxypeptidase</fullName>
        <ecNumber evidence="6">3.4.17.11</ecNumber>
    </submittedName>
</protein>
<feature type="region of interest" description="Disordered" evidence="4">
    <location>
        <begin position="414"/>
        <end position="435"/>
    </location>
</feature>
<dbReference type="Pfam" id="PF01546">
    <property type="entry name" value="Peptidase_M20"/>
    <property type="match status" value="1"/>
</dbReference>
<organism evidence="6 7">
    <name type="scientific">Pseudomonas luteola</name>
    <dbReference type="NCBI Taxonomy" id="47886"/>
    <lineage>
        <taxon>Bacteria</taxon>
        <taxon>Pseudomonadati</taxon>
        <taxon>Pseudomonadota</taxon>
        <taxon>Gammaproteobacteria</taxon>
        <taxon>Pseudomonadales</taxon>
        <taxon>Pseudomonadaceae</taxon>
        <taxon>Pseudomonas</taxon>
    </lineage>
</organism>
<sequence>MLGQPLKIAAALMFSFAPLMTLAADTSPTQILEQAEAQKSSYLKTLEQLVSIDTGTGQEEGINKVQEILVDRLKSLGADVSVTPASPSVGGNIVGTIKGSGKARFLLMVHYDTVFGPGTAAKRPFRADEARAYGPGVADAKGGVAMILHSLQLLKAQDFKQFGTITVLFNPDEETGSAGSRAVIADLARKHDYVFSYEPPDKEAVTVATNGINAVHLSVKGRASHAGSAPEEGRNAVIEMGHQLVRLKDLGNPAKGTTVNWTIVHGGDKRNIIPALAVAEGDMRYSDLSEYDRVLSEGNRLIQEKLVPDTEVSFRIDKGRPPLVKNSGSEQLAERAKGLYSAIGRTLEPVAMRFGTDAGYAYVPGESKPAILETMGVVGAGLHSPEEYIDLSSIAPRLYLTVSMIKELSEKELTGPISTGNSASGYVRGEKVTGQ</sequence>
<dbReference type="InterPro" id="IPR002933">
    <property type="entry name" value="Peptidase_M20"/>
</dbReference>
<evidence type="ECO:0000313" key="6">
    <source>
        <dbReference type="EMBL" id="SPZ16758.1"/>
    </source>
</evidence>
<evidence type="ECO:0000256" key="3">
    <source>
        <dbReference type="ARBA" id="ARBA00023285"/>
    </source>
</evidence>
<dbReference type="EMBL" id="UAUF01000016">
    <property type="protein sequence ID" value="SPZ16758.1"/>
    <property type="molecule type" value="Genomic_DNA"/>
</dbReference>
<proteinExistence type="predicted"/>
<dbReference type="PIRSF" id="PIRSF037238">
    <property type="entry name" value="Carboxypeptidase_G2"/>
    <property type="match status" value="1"/>
</dbReference>
<dbReference type="GO" id="GO:0046872">
    <property type="term" value="F:metal ion binding"/>
    <property type="evidence" value="ECO:0007669"/>
    <property type="project" value="UniProtKB-KW"/>
</dbReference>
<feature type="signal peptide" evidence="5">
    <location>
        <begin position="1"/>
        <end position="23"/>
    </location>
</feature>
<dbReference type="NCBIfam" id="NF004788">
    <property type="entry name" value="PRK06133.1"/>
    <property type="match status" value="1"/>
</dbReference>
<dbReference type="CDD" id="cd03885">
    <property type="entry name" value="M20_CPDG2"/>
    <property type="match status" value="1"/>
</dbReference>
<dbReference type="InterPro" id="IPR036264">
    <property type="entry name" value="Bact_exopeptidase_dim_dom"/>
</dbReference>
<dbReference type="SUPFAM" id="SSF53187">
    <property type="entry name" value="Zn-dependent exopeptidases"/>
    <property type="match status" value="1"/>
</dbReference>
<keyword evidence="3" id="KW-0170">Cobalt</keyword>
<dbReference type="Proteomes" id="UP000250443">
    <property type="component" value="Unassembled WGS sequence"/>
</dbReference>
<dbReference type="Gene3D" id="3.40.630.10">
    <property type="entry name" value="Zn peptidases"/>
    <property type="match status" value="1"/>
</dbReference>
<dbReference type="PANTHER" id="PTHR43808:SF10">
    <property type="entry name" value="BLL3749 PROTEIN"/>
    <property type="match status" value="1"/>
</dbReference>
<dbReference type="InterPro" id="IPR017150">
    <property type="entry name" value="Pept_M20_glutamate_carboxypep"/>
</dbReference>
<dbReference type="EC" id="3.4.17.11" evidence="6"/>
<dbReference type="Gene3D" id="3.30.70.360">
    <property type="match status" value="1"/>
</dbReference>
<name>A0A2X2D9A7_PSELU</name>
<feature type="chain" id="PRO_5043354970" evidence="5">
    <location>
        <begin position="24"/>
        <end position="435"/>
    </location>
</feature>
<keyword evidence="6" id="KW-0645">Protease</keyword>
<dbReference type="PANTHER" id="PTHR43808">
    <property type="entry name" value="ACETYLORNITHINE DEACETYLASE"/>
    <property type="match status" value="1"/>
</dbReference>
<dbReference type="InterPro" id="IPR011650">
    <property type="entry name" value="Peptidase_M20_dimer"/>
</dbReference>
<keyword evidence="2 6" id="KW-0378">Hydrolase</keyword>
<keyword evidence="6" id="KW-0121">Carboxypeptidase</keyword>
<accession>A0A2X2D9A7</accession>
<dbReference type="GO" id="GO:0004180">
    <property type="term" value="F:carboxypeptidase activity"/>
    <property type="evidence" value="ECO:0007669"/>
    <property type="project" value="UniProtKB-KW"/>
</dbReference>
<evidence type="ECO:0000256" key="1">
    <source>
        <dbReference type="ARBA" id="ARBA00022723"/>
    </source>
</evidence>